<dbReference type="WBParaSite" id="EVEC_0000559801-mRNA-1">
    <property type="protein sequence ID" value="EVEC_0000559801-mRNA-1"/>
    <property type="gene ID" value="EVEC_0000559801"/>
</dbReference>
<dbReference type="PROSITE" id="PS50157">
    <property type="entry name" value="ZINC_FINGER_C2H2_2"/>
    <property type="match status" value="1"/>
</dbReference>
<evidence type="ECO:0000256" key="1">
    <source>
        <dbReference type="PROSITE-ProRule" id="PRU00042"/>
    </source>
</evidence>
<feature type="region of interest" description="Disordered" evidence="2">
    <location>
        <begin position="459"/>
        <end position="489"/>
    </location>
</feature>
<feature type="compositionally biased region" description="Basic and acidic residues" evidence="2">
    <location>
        <begin position="459"/>
        <end position="475"/>
    </location>
</feature>
<dbReference type="GO" id="GO:0008270">
    <property type="term" value="F:zinc ion binding"/>
    <property type="evidence" value="ECO:0007669"/>
    <property type="project" value="UniProtKB-KW"/>
</dbReference>
<dbReference type="PROSITE" id="PS00028">
    <property type="entry name" value="ZINC_FINGER_C2H2_1"/>
    <property type="match status" value="1"/>
</dbReference>
<dbReference type="OrthoDB" id="10066279at2759"/>
<keyword evidence="5" id="KW-1185">Reference proteome</keyword>
<keyword evidence="1" id="KW-0479">Metal-binding</keyword>
<evidence type="ECO:0000259" key="3">
    <source>
        <dbReference type="PROSITE" id="PS50157"/>
    </source>
</evidence>
<evidence type="ECO:0000313" key="4">
    <source>
        <dbReference type="EMBL" id="VDD90458.1"/>
    </source>
</evidence>
<name>A0A0N4V5T1_ENTVE</name>
<dbReference type="EMBL" id="UXUI01008088">
    <property type="protein sequence ID" value="VDD90458.1"/>
    <property type="molecule type" value="Genomic_DNA"/>
</dbReference>
<keyword evidence="1" id="KW-0863">Zinc-finger</keyword>
<evidence type="ECO:0000313" key="5">
    <source>
        <dbReference type="Proteomes" id="UP000274131"/>
    </source>
</evidence>
<protein>
    <submittedName>
        <fullName evidence="6">C2H2-type domain-containing protein</fullName>
    </submittedName>
</protein>
<feature type="domain" description="C2H2-type" evidence="3">
    <location>
        <begin position="278"/>
        <end position="306"/>
    </location>
</feature>
<dbReference type="InterPro" id="IPR039149">
    <property type="entry name" value="ZNF800"/>
</dbReference>
<dbReference type="InterPro" id="IPR013087">
    <property type="entry name" value="Znf_C2H2_type"/>
</dbReference>
<feature type="region of interest" description="Disordered" evidence="2">
    <location>
        <begin position="561"/>
        <end position="664"/>
    </location>
</feature>
<feature type="compositionally biased region" description="Basic and acidic residues" evidence="2">
    <location>
        <begin position="594"/>
        <end position="612"/>
    </location>
</feature>
<feature type="compositionally biased region" description="Polar residues" evidence="2">
    <location>
        <begin position="670"/>
        <end position="682"/>
    </location>
</feature>
<gene>
    <name evidence="4" type="ORF">EVEC_LOCUS5209</name>
</gene>
<dbReference type="STRING" id="51028.A0A0N4V5T1"/>
<feature type="region of interest" description="Disordered" evidence="2">
    <location>
        <begin position="670"/>
        <end position="689"/>
    </location>
</feature>
<keyword evidence="1" id="KW-0862">Zinc</keyword>
<dbReference type="AlphaFoldDB" id="A0A0N4V5T1"/>
<reference evidence="4 5" key="2">
    <citation type="submission" date="2018-10" db="EMBL/GenBank/DDBJ databases">
        <authorList>
            <consortium name="Pathogen Informatics"/>
        </authorList>
    </citation>
    <scope>NUCLEOTIDE SEQUENCE [LARGE SCALE GENOMIC DNA]</scope>
</reference>
<dbReference type="PANTHER" id="PTHR21020">
    <property type="entry name" value="ZINC FINGER PROTEIN 800"/>
    <property type="match status" value="1"/>
</dbReference>
<accession>A0A0N4V5T1</accession>
<evidence type="ECO:0000313" key="6">
    <source>
        <dbReference type="WBParaSite" id="EVEC_0000559801-mRNA-1"/>
    </source>
</evidence>
<dbReference type="PANTHER" id="PTHR21020:SF0">
    <property type="entry name" value="ZINC FINGER PROTEIN 800"/>
    <property type="match status" value="1"/>
</dbReference>
<organism evidence="6">
    <name type="scientific">Enterobius vermicularis</name>
    <name type="common">Human pinworm</name>
    <dbReference type="NCBI Taxonomy" id="51028"/>
    <lineage>
        <taxon>Eukaryota</taxon>
        <taxon>Metazoa</taxon>
        <taxon>Ecdysozoa</taxon>
        <taxon>Nematoda</taxon>
        <taxon>Chromadorea</taxon>
        <taxon>Rhabditida</taxon>
        <taxon>Spirurina</taxon>
        <taxon>Oxyuridomorpha</taxon>
        <taxon>Oxyuroidea</taxon>
        <taxon>Oxyuridae</taxon>
        <taxon>Enterobius</taxon>
    </lineage>
</organism>
<evidence type="ECO:0000256" key="2">
    <source>
        <dbReference type="SAM" id="MobiDB-lite"/>
    </source>
</evidence>
<feature type="region of interest" description="Disordered" evidence="2">
    <location>
        <begin position="730"/>
        <end position="750"/>
    </location>
</feature>
<sequence length="940" mass="106152">MNRVEDTALLQAPFHIAKEGFEGIIEVWNDATIEVRNILNNECEILLQCRYCRNVFRSLINFISHKRGFCRTLHTIQNIASLSRNSKKDEKTAAEKAKLFTGDEVNSHKTAKKTKGLLKRLNIVGVLNKRIGHSEIEDSQLKYDLLTLPRIGKAVPMTTFNNGVQVLKTMPKQIVTQRQEKPGCTALVIPQDHCVQYLDMNLRRRENNQKENCAREVTDKEVAVMDILERLRPNLADFGSLKCLNQKCEGTQPFASIFVLAYHISVKHNCRNALSGCIHCFVCGSEFSSYCDMVEHLRQEHEGHRKHHLEARILIAMEKEQKKFKKLKSVGQIFTKISNANLTNNGSLYCFDDGENEVTGQQSVSERSRSLSPCEEDDVDKTKYQDVDFCPKNLWASDRKRVGFLFSTGDGNLERSDDDEVTLQSDEIERSFETKHDEAVTDCVCRLVSILCANESKPSKKRESVADNERAKNADLKSPNDANLGNPVQVCNTDRKDLVSSVVDFEENSKKMNSSNVVSRASCSGLVQPRQTSPLCIKQQRNIACEERQEVKKNRVMVENKKDKRLHSKDTTDFEQKKVRKPRWKVGRRPCKRLKSEAADQGKTSGSDENKELAANSKESMAEPESISGTSYCHHKKRVSNQSGLGESEAGIDSRLRSKRIRLDSQNASTFESVKNLKSSEGPSAGPNDTLKRRYKRFSHQCLPISSIDLVFVPKRKRVASNVTRRIIHNKEAGSSNTDPVSEALKKSGANVRRRYLSQRKEEPPIPSPSGVGKNVSFLDPSTIPVYMTEAQNKAIFSYVRPDKSSAEKLYRCKHCNETFKSEMMRYCEKLSRAPKGLVAGGKKVPCMTYSQNHFSFVSLRMQNQATYSLPLAEYGAKLPDDNKADSLIQVAVYEKPGRIAITHGKIISTASYKPYYPDAAIENEILESTSLKYMTETVP</sequence>
<dbReference type="Proteomes" id="UP000274131">
    <property type="component" value="Unassembled WGS sequence"/>
</dbReference>
<feature type="compositionally biased region" description="Basic and acidic residues" evidence="2">
    <location>
        <begin position="561"/>
        <end position="577"/>
    </location>
</feature>
<proteinExistence type="predicted"/>
<dbReference type="SMART" id="SM00355">
    <property type="entry name" value="ZnF_C2H2"/>
    <property type="match status" value="3"/>
</dbReference>
<feature type="compositionally biased region" description="Basic residues" evidence="2">
    <location>
        <begin position="578"/>
        <end position="593"/>
    </location>
</feature>
<reference evidence="6" key="1">
    <citation type="submission" date="2017-02" db="UniProtKB">
        <authorList>
            <consortium name="WormBaseParasite"/>
        </authorList>
    </citation>
    <scope>IDENTIFICATION</scope>
</reference>